<accession>A0ABU3K7C8</accession>
<sequence>MDQPSTQPDAESSDDPNPPKKPKTKKEIHVVSLPHDDDMIADEMAELFEEDQVTHKHGSAEPEGD</sequence>
<reference evidence="2 3" key="1">
    <citation type="journal article" date="2023" name="ISME J.">
        <title>Cultivation and genomic characterization of novel and ubiquitous marine nitrite-oxidizing bacteria from the Nitrospirales.</title>
        <authorList>
            <person name="Mueller A.J."/>
            <person name="Daebeler A."/>
            <person name="Herbold C.W."/>
            <person name="Kirkegaard R.H."/>
            <person name="Daims H."/>
        </authorList>
    </citation>
    <scope>NUCLEOTIDE SEQUENCE [LARGE SCALE GENOMIC DNA]</scope>
    <source>
        <strain evidence="2 3">EB</strain>
    </source>
</reference>
<name>A0ABU3K7C8_9BACT</name>
<feature type="region of interest" description="Disordered" evidence="1">
    <location>
        <begin position="1"/>
        <end position="29"/>
    </location>
</feature>
<organism evidence="2 3">
    <name type="scientific">Candidatus Nitronereus thalassa</name>
    <dbReference type="NCBI Taxonomy" id="3020898"/>
    <lineage>
        <taxon>Bacteria</taxon>
        <taxon>Pseudomonadati</taxon>
        <taxon>Nitrospirota</taxon>
        <taxon>Nitrospiria</taxon>
        <taxon>Nitrospirales</taxon>
        <taxon>Nitrospiraceae</taxon>
        <taxon>Candidatus Nitronereus</taxon>
    </lineage>
</organism>
<dbReference type="Proteomes" id="UP001250932">
    <property type="component" value="Unassembled WGS sequence"/>
</dbReference>
<evidence type="ECO:0000313" key="3">
    <source>
        <dbReference type="Proteomes" id="UP001250932"/>
    </source>
</evidence>
<protein>
    <submittedName>
        <fullName evidence="2">Uncharacterized protein</fullName>
    </submittedName>
</protein>
<comment type="caution">
    <text evidence="2">The sequence shown here is derived from an EMBL/GenBank/DDBJ whole genome shotgun (WGS) entry which is preliminary data.</text>
</comment>
<dbReference type="EMBL" id="JAQOUE010000001">
    <property type="protein sequence ID" value="MDT7042275.1"/>
    <property type="molecule type" value="Genomic_DNA"/>
</dbReference>
<evidence type="ECO:0000256" key="1">
    <source>
        <dbReference type="SAM" id="MobiDB-lite"/>
    </source>
</evidence>
<proteinExistence type="predicted"/>
<evidence type="ECO:0000313" key="2">
    <source>
        <dbReference type="EMBL" id="MDT7042275.1"/>
    </source>
</evidence>
<keyword evidence="3" id="KW-1185">Reference proteome</keyword>
<dbReference type="RefSeq" id="WP_313832653.1">
    <property type="nucleotide sequence ID" value="NZ_JAQOUE010000001.1"/>
</dbReference>
<feature type="compositionally biased region" description="Polar residues" evidence="1">
    <location>
        <begin position="1"/>
        <end position="10"/>
    </location>
</feature>
<gene>
    <name evidence="2" type="ORF">PPG34_07915</name>
</gene>